<organism evidence="2 3">
    <name type="scientific">Tropicimonas isoalkanivorans</name>
    <dbReference type="NCBI Taxonomy" id="441112"/>
    <lineage>
        <taxon>Bacteria</taxon>
        <taxon>Pseudomonadati</taxon>
        <taxon>Pseudomonadota</taxon>
        <taxon>Alphaproteobacteria</taxon>
        <taxon>Rhodobacterales</taxon>
        <taxon>Roseobacteraceae</taxon>
        <taxon>Tropicimonas</taxon>
    </lineage>
</organism>
<reference evidence="2 3" key="1">
    <citation type="submission" date="2016-10" db="EMBL/GenBank/DDBJ databases">
        <authorList>
            <person name="de Groot N.N."/>
        </authorList>
    </citation>
    <scope>NUCLEOTIDE SEQUENCE [LARGE SCALE GENOMIC DNA]</scope>
    <source>
        <strain evidence="2 3">DSM 19548</strain>
    </source>
</reference>
<dbReference type="AlphaFoldDB" id="A0A1I1QH97"/>
<dbReference type="Pfam" id="PF13403">
    <property type="entry name" value="Hint_2"/>
    <property type="match status" value="1"/>
</dbReference>
<feature type="domain" description="Hedgehog/Intein (Hint)" evidence="1">
    <location>
        <begin position="2"/>
        <end position="141"/>
    </location>
</feature>
<keyword evidence="3" id="KW-1185">Reference proteome</keyword>
<dbReference type="EMBL" id="FOLG01000019">
    <property type="protein sequence ID" value="SFD19178.1"/>
    <property type="molecule type" value="Genomic_DNA"/>
</dbReference>
<protein>
    <submittedName>
        <fullName evidence="2">Hint domain-containing protein</fullName>
    </submittedName>
</protein>
<accession>A0A1I1QH97</accession>
<evidence type="ECO:0000313" key="2">
    <source>
        <dbReference type="EMBL" id="SFD19178.1"/>
    </source>
</evidence>
<name>A0A1I1QH97_9RHOB</name>
<dbReference type="Proteomes" id="UP000198728">
    <property type="component" value="Unassembled WGS sequence"/>
</dbReference>
<dbReference type="InterPro" id="IPR028992">
    <property type="entry name" value="Hedgehog/Intein_dom"/>
</dbReference>
<proteinExistence type="predicted"/>
<evidence type="ECO:0000313" key="3">
    <source>
        <dbReference type="Proteomes" id="UP000198728"/>
    </source>
</evidence>
<dbReference type="STRING" id="441112.SAMN04488094_11943"/>
<sequence length="188" mass="20349">MSTPEGFVAVEDLVPGMQVETADNGLQTLLWVGSITMVPPAGDIDGVEAPRLTRISTEAFGPDRPLPDLILGPYARLLYKNVRCMDVLGTASAFVPAEAFRDGLSVIAVSPIAPVRVYHLGFAGQQTLRANGLDVESYHPGPQFGARMDRTTLQLFLSLFPHASGREGFGPMKIPRMTSYEFETLGEL</sequence>
<gene>
    <name evidence="2" type="ORF">SAMN04488094_11943</name>
</gene>
<evidence type="ECO:0000259" key="1">
    <source>
        <dbReference type="Pfam" id="PF13403"/>
    </source>
</evidence>